<evidence type="ECO:0000259" key="6">
    <source>
        <dbReference type="PROSITE" id="PS50893"/>
    </source>
</evidence>
<dbReference type="InterPro" id="IPR027417">
    <property type="entry name" value="P-loop_NTPase"/>
</dbReference>
<dbReference type="Proteomes" id="UP000269974">
    <property type="component" value="Unassembled WGS sequence"/>
</dbReference>
<gene>
    <name evidence="7" type="ORF">NCTC10327_00030</name>
</gene>
<dbReference type="PANTHER" id="PTHR42734">
    <property type="entry name" value="METAL TRANSPORT SYSTEM ATP-BINDING PROTEIN TM_0124-RELATED"/>
    <property type="match status" value="1"/>
</dbReference>
<name>A0A7Z9C7G0_9ACTO</name>
<feature type="region of interest" description="Disordered" evidence="5">
    <location>
        <begin position="264"/>
        <end position="302"/>
    </location>
</feature>
<dbReference type="GO" id="GO:0005524">
    <property type="term" value="F:ATP binding"/>
    <property type="evidence" value="ECO:0007669"/>
    <property type="project" value="UniProtKB-KW"/>
</dbReference>
<dbReference type="PROSITE" id="PS50893">
    <property type="entry name" value="ABC_TRANSPORTER_2"/>
    <property type="match status" value="1"/>
</dbReference>
<dbReference type="InterPro" id="IPR050153">
    <property type="entry name" value="Metal_Ion_Import_ABC"/>
</dbReference>
<evidence type="ECO:0000256" key="4">
    <source>
        <dbReference type="ARBA" id="ARBA00022840"/>
    </source>
</evidence>
<dbReference type="EMBL" id="UYIO01000001">
    <property type="protein sequence ID" value="VDG75300.1"/>
    <property type="molecule type" value="Genomic_DNA"/>
</dbReference>
<evidence type="ECO:0000313" key="7">
    <source>
        <dbReference type="EMBL" id="VDG75300.1"/>
    </source>
</evidence>
<evidence type="ECO:0000256" key="5">
    <source>
        <dbReference type="SAM" id="MobiDB-lite"/>
    </source>
</evidence>
<proteinExistence type="inferred from homology"/>
<dbReference type="PROSITE" id="PS00211">
    <property type="entry name" value="ABC_TRANSPORTER_1"/>
    <property type="match status" value="1"/>
</dbReference>
<feature type="compositionally biased region" description="Polar residues" evidence="5">
    <location>
        <begin position="288"/>
        <end position="302"/>
    </location>
</feature>
<dbReference type="PANTHER" id="PTHR42734:SF5">
    <property type="entry name" value="IRON TRANSPORT SYSTEM ATP-BINDING PROTEIN HI_0361-RELATED"/>
    <property type="match status" value="1"/>
</dbReference>
<feature type="domain" description="ABC transporter" evidence="6">
    <location>
        <begin position="6"/>
        <end position="239"/>
    </location>
</feature>
<keyword evidence="2" id="KW-0813">Transport</keyword>
<dbReference type="SMART" id="SM00382">
    <property type="entry name" value="AAA"/>
    <property type="match status" value="1"/>
</dbReference>
<dbReference type="GO" id="GO:0016887">
    <property type="term" value="F:ATP hydrolysis activity"/>
    <property type="evidence" value="ECO:0007669"/>
    <property type="project" value="InterPro"/>
</dbReference>
<comment type="similarity">
    <text evidence="1">Belongs to the ABC transporter superfamily.</text>
</comment>
<dbReference type="InterPro" id="IPR003439">
    <property type="entry name" value="ABC_transporter-like_ATP-bd"/>
</dbReference>
<dbReference type="Gene3D" id="3.40.50.300">
    <property type="entry name" value="P-loop containing nucleotide triphosphate hydrolases"/>
    <property type="match status" value="1"/>
</dbReference>
<evidence type="ECO:0000256" key="2">
    <source>
        <dbReference type="ARBA" id="ARBA00022448"/>
    </source>
</evidence>
<accession>A0A7Z9C7G0</accession>
<comment type="caution">
    <text evidence="7">The sequence shown here is derived from an EMBL/GenBank/DDBJ whole genome shotgun (WGS) entry which is preliminary data.</text>
</comment>
<reference evidence="7 8" key="1">
    <citation type="submission" date="2018-11" db="EMBL/GenBank/DDBJ databases">
        <authorList>
            <consortium name="Pathogen Informatics"/>
        </authorList>
    </citation>
    <scope>NUCLEOTIDE SEQUENCE [LARGE SCALE GENOMIC DNA]</scope>
    <source>
        <strain evidence="7 8">NCTC10327</strain>
    </source>
</reference>
<dbReference type="SUPFAM" id="SSF52540">
    <property type="entry name" value="P-loop containing nucleoside triphosphate hydrolases"/>
    <property type="match status" value="1"/>
</dbReference>
<evidence type="ECO:0000313" key="8">
    <source>
        <dbReference type="Proteomes" id="UP000269974"/>
    </source>
</evidence>
<dbReference type="Pfam" id="PF00005">
    <property type="entry name" value="ABC_tran"/>
    <property type="match status" value="1"/>
</dbReference>
<dbReference type="AlphaFoldDB" id="A0A7Z9C7G0"/>
<evidence type="ECO:0000256" key="3">
    <source>
        <dbReference type="ARBA" id="ARBA00022741"/>
    </source>
</evidence>
<keyword evidence="4" id="KW-0067">ATP-binding</keyword>
<keyword evidence="3" id="KW-0547">Nucleotide-binding</keyword>
<dbReference type="CDD" id="cd03235">
    <property type="entry name" value="ABC_Metallic_Cations"/>
    <property type="match status" value="1"/>
</dbReference>
<protein>
    <submittedName>
        <fullName evidence="7">ABC transporter-like protein</fullName>
    </submittedName>
</protein>
<dbReference type="RefSeq" id="WP_185934407.1">
    <property type="nucleotide sequence ID" value="NZ_UYIO01000001.1"/>
</dbReference>
<dbReference type="InterPro" id="IPR017871">
    <property type="entry name" value="ABC_transporter-like_CS"/>
</dbReference>
<feature type="compositionally biased region" description="Low complexity" evidence="5">
    <location>
        <begin position="264"/>
        <end position="286"/>
    </location>
</feature>
<evidence type="ECO:0000256" key="1">
    <source>
        <dbReference type="ARBA" id="ARBA00005417"/>
    </source>
</evidence>
<sequence length="302" mass="32277">MKEKALEVRDVRASYGRVQALTGVSFELEAGKICGLVGMNGSGKSTLMKSIMGAVRHSGQVRIFGRPAPEARKASLVGYVPQNEGVDWMFPVSVKDVVTMGRYGYMGPLRRTRPEDAAAVAEALQIVEMSEFADRQIGSLSGGQRKRVFIARAIAQGARLLLLDEPFAGVDKPSELMITRILRELVQDGRAVFVATHDLYELPNLCHEALLLYRRVIFHGDVAEALLPENLGPAFGMTPSETTAWRKGTAQGLASLQASGARAETATASATSAASATDARQAIATAEPTGTAQTTGTARESK</sequence>
<organism evidence="7 8">
    <name type="scientific">Actinobaculum suis</name>
    <dbReference type="NCBI Taxonomy" id="1657"/>
    <lineage>
        <taxon>Bacteria</taxon>
        <taxon>Bacillati</taxon>
        <taxon>Actinomycetota</taxon>
        <taxon>Actinomycetes</taxon>
        <taxon>Actinomycetales</taxon>
        <taxon>Actinomycetaceae</taxon>
        <taxon>Actinobaculum</taxon>
    </lineage>
</organism>
<dbReference type="InterPro" id="IPR003593">
    <property type="entry name" value="AAA+_ATPase"/>
</dbReference>